<feature type="transmembrane region" description="Helical" evidence="5">
    <location>
        <begin position="178"/>
        <end position="201"/>
    </location>
</feature>
<feature type="transmembrane region" description="Helical" evidence="5">
    <location>
        <begin position="42"/>
        <end position="67"/>
    </location>
</feature>
<reference evidence="7 8" key="1">
    <citation type="journal article" date="2003" name="Int. J. Syst. Evol. Microbiol.">
        <title>Bacillus nealsonii sp. nov., isolated from a spacecraft-assembly facility, whose spores are gamma-radiation resistant.</title>
        <authorList>
            <person name="Venkateswaran K."/>
            <person name="Kempf M."/>
            <person name="Chen F."/>
            <person name="Satomi M."/>
            <person name="Nicholson W."/>
            <person name="Kern R."/>
        </authorList>
    </citation>
    <scope>NUCLEOTIDE SEQUENCE [LARGE SCALE GENOMIC DNA]</scope>
    <source>
        <strain evidence="7 8">FO-92</strain>
    </source>
</reference>
<feature type="transmembrane region" description="Helical" evidence="5">
    <location>
        <begin position="221"/>
        <end position="246"/>
    </location>
</feature>
<feature type="transmembrane region" description="Helical" evidence="5">
    <location>
        <begin position="456"/>
        <end position="474"/>
    </location>
</feature>
<evidence type="ECO:0000259" key="6">
    <source>
        <dbReference type="Pfam" id="PF00324"/>
    </source>
</evidence>
<keyword evidence="3 5" id="KW-1133">Transmembrane helix</keyword>
<sequence>MIEDKILFRRNFMELQEKHIVENDLVQKDFGYEKELKGSMNVVQLTAFGLNYMLPLAPAVIFGVLLSTSGGTVALPFLFAGIAMLLTGFSYATMVRNFPLAGSVYSYVGRGWNPHFGFLAGWVVTLDYVLIPTITSVSAAYLVQEYFPNVPFWILLGIFSVGIGLLNLFGIELMSKMGLWFLILGEFVVWSCILVWGKAVYSDGVGVGALLSTQPFQFDSMSGLLGATSLAVLSFLGFDAITTLAEETRNPKRDIPKAIFMCIGIGLVTMVVCSYVAMLVIPDWRNHIADENWMNTVLYQVSVITGGEGFALFYTAGFLSSLAIFNLVATAAGARLLYGMGRDGLLPKGIFAAINKRFKTPHFNIIIIVAIEFILGNTVDLGTISNLVNYGAFFGFAALNLSVIWLYYVKKKGEAPLSLNYEKNWKPAGWRHFRYLALPLLGFIVIAYVWSGMDRLAIILGTVWLIMGIAFLAARTSGFKKLPPQLEH</sequence>
<accession>A0A2N0Z5T7</accession>
<dbReference type="AlphaFoldDB" id="A0A2N0Z5T7"/>
<feature type="domain" description="Amino acid permease/ SLC12A" evidence="6">
    <location>
        <begin position="61"/>
        <end position="427"/>
    </location>
</feature>
<feature type="transmembrane region" description="Helical" evidence="5">
    <location>
        <begin position="73"/>
        <end position="95"/>
    </location>
</feature>
<evidence type="ECO:0000256" key="5">
    <source>
        <dbReference type="SAM" id="Phobius"/>
    </source>
</evidence>
<evidence type="ECO:0000313" key="8">
    <source>
        <dbReference type="Proteomes" id="UP000233375"/>
    </source>
</evidence>
<evidence type="ECO:0000256" key="1">
    <source>
        <dbReference type="ARBA" id="ARBA00004141"/>
    </source>
</evidence>
<name>A0A2N0Z5T7_9BACI</name>
<feature type="transmembrane region" description="Helical" evidence="5">
    <location>
        <begin position="116"/>
        <end position="144"/>
    </location>
</feature>
<evidence type="ECO:0000256" key="2">
    <source>
        <dbReference type="ARBA" id="ARBA00022692"/>
    </source>
</evidence>
<comment type="caution">
    <text evidence="7">The sequence shown here is derived from an EMBL/GenBank/DDBJ whole genome shotgun (WGS) entry which is preliminary data.</text>
</comment>
<keyword evidence="4 5" id="KW-0472">Membrane</keyword>
<evidence type="ECO:0000256" key="4">
    <source>
        <dbReference type="ARBA" id="ARBA00023136"/>
    </source>
</evidence>
<evidence type="ECO:0000256" key="3">
    <source>
        <dbReference type="ARBA" id="ARBA00022989"/>
    </source>
</evidence>
<dbReference type="PANTHER" id="PTHR42770:SF16">
    <property type="entry name" value="AMINO ACID PERMEASE"/>
    <property type="match status" value="1"/>
</dbReference>
<feature type="transmembrane region" description="Helical" evidence="5">
    <location>
        <begin position="258"/>
        <end position="281"/>
    </location>
</feature>
<dbReference type="PANTHER" id="PTHR42770">
    <property type="entry name" value="AMINO ACID TRANSPORTER-RELATED"/>
    <property type="match status" value="1"/>
</dbReference>
<proteinExistence type="predicted"/>
<comment type="subcellular location">
    <subcellularLocation>
        <location evidence="1">Membrane</location>
        <topology evidence="1">Multi-pass membrane protein</topology>
    </subcellularLocation>
</comment>
<feature type="transmembrane region" description="Helical" evidence="5">
    <location>
        <begin position="363"/>
        <end position="384"/>
    </location>
</feature>
<organism evidence="7 8">
    <name type="scientific">Niallia nealsonii</name>
    <dbReference type="NCBI Taxonomy" id="115979"/>
    <lineage>
        <taxon>Bacteria</taxon>
        <taxon>Bacillati</taxon>
        <taxon>Bacillota</taxon>
        <taxon>Bacilli</taxon>
        <taxon>Bacillales</taxon>
        <taxon>Bacillaceae</taxon>
        <taxon>Niallia</taxon>
    </lineage>
</organism>
<keyword evidence="2 5" id="KW-0812">Transmembrane</keyword>
<dbReference type="EMBL" id="PISE01000010">
    <property type="protein sequence ID" value="PKG24871.1"/>
    <property type="molecule type" value="Genomic_DNA"/>
</dbReference>
<feature type="transmembrane region" description="Helical" evidence="5">
    <location>
        <begin position="390"/>
        <end position="409"/>
    </location>
</feature>
<evidence type="ECO:0000313" key="7">
    <source>
        <dbReference type="EMBL" id="PKG24871.1"/>
    </source>
</evidence>
<feature type="transmembrane region" description="Helical" evidence="5">
    <location>
        <begin position="433"/>
        <end position="450"/>
    </location>
</feature>
<feature type="transmembrane region" description="Helical" evidence="5">
    <location>
        <begin position="150"/>
        <end position="171"/>
    </location>
</feature>
<dbReference type="GO" id="GO:0005886">
    <property type="term" value="C:plasma membrane"/>
    <property type="evidence" value="ECO:0007669"/>
    <property type="project" value="UniProtKB-SubCell"/>
</dbReference>
<dbReference type="InterPro" id="IPR004841">
    <property type="entry name" value="AA-permease/SLC12A_dom"/>
</dbReference>
<dbReference type="GO" id="GO:0022857">
    <property type="term" value="F:transmembrane transporter activity"/>
    <property type="evidence" value="ECO:0007669"/>
    <property type="project" value="InterPro"/>
</dbReference>
<dbReference type="Gene3D" id="1.20.1740.10">
    <property type="entry name" value="Amino acid/polyamine transporter I"/>
    <property type="match status" value="1"/>
</dbReference>
<protein>
    <recommendedName>
        <fullName evidence="6">Amino acid permease/ SLC12A domain-containing protein</fullName>
    </recommendedName>
</protein>
<dbReference type="Proteomes" id="UP000233375">
    <property type="component" value="Unassembled WGS sequence"/>
</dbReference>
<dbReference type="InterPro" id="IPR050367">
    <property type="entry name" value="APC_superfamily"/>
</dbReference>
<keyword evidence="8" id="KW-1185">Reference proteome</keyword>
<gene>
    <name evidence="7" type="ORF">CWS01_04745</name>
</gene>
<feature type="transmembrane region" description="Helical" evidence="5">
    <location>
        <begin position="311"/>
        <end position="338"/>
    </location>
</feature>
<dbReference type="Pfam" id="PF00324">
    <property type="entry name" value="AA_permease"/>
    <property type="match status" value="1"/>
</dbReference>
<dbReference type="PIRSF" id="PIRSF006060">
    <property type="entry name" value="AA_transporter"/>
    <property type="match status" value="1"/>
</dbReference>